<dbReference type="Proteomes" id="UP001374584">
    <property type="component" value="Unassembled WGS sequence"/>
</dbReference>
<sequence>MILTYMMLIYRFSLATTSTASPPCQNCHRCRLTGAAAGTVAGILPEPSPESCQNHRWNLARTAVEIAAAAN</sequence>
<comment type="caution">
    <text evidence="2">The sequence shown here is derived from an EMBL/GenBank/DDBJ whole genome shotgun (WGS) entry which is preliminary data.</text>
</comment>
<accession>A0AAN9LF40</accession>
<evidence type="ECO:0000313" key="2">
    <source>
        <dbReference type="EMBL" id="KAK7334860.1"/>
    </source>
</evidence>
<keyword evidence="1" id="KW-0732">Signal</keyword>
<feature type="chain" id="PRO_5042984296" description="Secreted protein" evidence="1">
    <location>
        <begin position="16"/>
        <end position="71"/>
    </location>
</feature>
<keyword evidence="3" id="KW-1185">Reference proteome</keyword>
<evidence type="ECO:0008006" key="4">
    <source>
        <dbReference type="Google" id="ProtNLM"/>
    </source>
</evidence>
<protein>
    <recommendedName>
        <fullName evidence="4">Secreted protein</fullName>
    </recommendedName>
</protein>
<evidence type="ECO:0000313" key="3">
    <source>
        <dbReference type="Proteomes" id="UP001374584"/>
    </source>
</evidence>
<reference evidence="2 3" key="1">
    <citation type="submission" date="2024-01" db="EMBL/GenBank/DDBJ databases">
        <title>The genomes of 5 underutilized Papilionoideae crops provide insights into root nodulation and disease resistanc.</title>
        <authorList>
            <person name="Jiang F."/>
        </authorList>
    </citation>
    <scope>NUCLEOTIDE SEQUENCE [LARGE SCALE GENOMIC DNA]</scope>
    <source>
        <strain evidence="2">JINMINGXINNONG_FW02</strain>
        <tissue evidence="2">Leaves</tissue>
    </source>
</reference>
<dbReference type="AlphaFoldDB" id="A0AAN9LF40"/>
<organism evidence="2 3">
    <name type="scientific">Phaseolus coccineus</name>
    <name type="common">Scarlet runner bean</name>
    <name type="synonym">Phaseolus multiflorus</name>
    <dbReference type="NCBI Taxonomy" id="3886"/>
    <lineage>
        <taxon>Eukaryota</taxon>
        <taxon>Viridiplantae</taxon>
        <taxon>Streptophyta</taxon>
        <taxon>Embryophyta</taxon>
        <taxon>Tracheophyta</taxon>
        <taxon>Spermatophyta</taxon>
        <taxon>Magnoliopsida</taxon>
        <taxon>eudicotyledons</taxon>
        <taxon>Gunneridae</taxon>
        <taxon>Pentapetalae</taxon>
        <taxon>rosids</taxon>
        <taxon>fabids</taxon>
        <taxon>Fabales</taxon>
        <taxon>Fabaceae</taxon>
        <taxon>Papilionoideae</taxon>
        <taxon>50 kb inversion clade</taxon>
        <taxon>NPAAA clade</taxon>
        <taxon>indigoferoid/millettioid clade</taxon>
        <taxon>Phaseoleae</taxon>
        <taxon>Phaseolus</taxon>
    </lineage>
</organism>
<gene>
    <name evidence="2" type="ORF">VNO80_26626</name>
</gene>
<feature type="signal peptide" evidence="1">
    <location>
        <begin position="1"/>
        <end position="15"/>
    </location>
</feature>
<proteinExistence type="predicted"/>
<dbReference type="EMBL" id="JAYMYR010000010">
    <property type="protein sequence ID" value="KAK7334860.1"/>
    <property type="molecule type" value="Genomic_DNA"/>
</dbReference>
<name>A0AAN9LF40_PHACN</name>
<evidence type="ECO:0000256" key="1">
    <source>
        <dbReference type="SAM" id="SignalP"/>
    </source>
</evidence>